<protein>
    <submittedName>
        <fullName evidence="2">Excisionase family DNA binding protein</fullName>
    </submittedName>
</protein>
<reference evidence="2 3" key="1">
    <citation type="submission" date="2019-03" db="EMBL/GenBank/DDBJ databases">
        <title>Genomic Encyclopedia of Type Strains, Phase III (KMG-III): the genomes of soil and plant-associated and newly described type strains.</title>
        <authorList>
            <person name="Whitman W."/>
        </authorList>
    </citation>
    <scope>NUCLEOTIDE SEQUENCE [LARGE SCALE GENOMIC DNA]</scope>
    <source>
        <strain evidence="2 3">CECT 5797</strain>
    </source>
</reference>
<dbReference type="InterPro" id="IPR009061">
    <property type="entry name" value="DNA-bd_dom_put_sf"/>
</dbReference>
<dbReference type="Pfam" id="PF12728">
    <property type="entry name" value="HTH_17"/>
    <property type="match status" value="1"/>
</dbReference>
<dbReference type="OrthoDB" id="5703386at2"/>
<dbReference type="InterPro" id="IPR041657">
    <property type="entry name" value="HTH_17"/>
</dbReference>
<sequence length="132" mass="15032">MTESPEHINVPQAADILGVSTRTVYRWLRQGRLTSVTGPDGRRAICRDAVIAMACAKARQVARHGNDQSPLHQELCRQRILLEQLQHRLDWQTELLEALIRLSPVDSIEGLTRKREMLEALERGADDRPGFR</sequence>
<organism evidence="2 3">
    <name type="scientific">Halomonas ventosae</name>
    <dbReference type="NCBI Taxonomy" id="229007"/>
    <lineage>
        <taxon>Bacteria</taxon>
        <taxon>Pseudomonadati</taxon>
        <taxon>Pseudomonadota</taxon>
        <taxon>Gammaproteobacteria</taxon>
        <taxon>Oceanospirillales</taxon>
        <taxon>Halomonadaceae</taxon>
        <taxon>Halomonas</taxon>
    </lineage>
</organism>
<accession>A0A4R6ZID5</accession>
<name>A0A4R6ZID5_9GAMM</name>
<comment type="caution">
    <text evidence="2">The sequence shown here is derived from an EMBL/GenBank/DDBJ whole genome shotgun (WGS) entry which is preliminary data.</text>
</comment>
<evidence type="ECO:0000313" key="3">
    <source>
        <dbReference type="Proteomes" id="UP000295212"/>
    </source>
</evidence>
<dbReference type="SUPFAM" id="SSF46955">
    <property type="entry name" value="Putative DNA-binding domain"/>
    <property type="match status" value="1"/>
</dbReference>
<evidence type="ECO:0000259" key="1">
    <source>
        <dbReference type="Pfam" id="PF12728"/>
    </source>
</evidence>
<dbReference type="Gene3D" id="1.10.1660.10">
    <property type="match status" value="1"/>
</dbReference>
<dbReference type="RefSeq" id="WP_133636573.1">
    <property type="nucleotide sequence ID" value="NZ_SNZJ01000014.1"/>
</dbReference>
<evidence type="ECO:0000313" key="2">
    <source>
        <dbReference type="EMBL" id="TDR52040.1"/>
    </source>
</evidence>
<feature type="domain" description="Helix-turn-helix" evidence="1">
    <location>
        <begin position="9"/>
        <end position="54"/>
    </location>
</feature>
<dbReference type="AlphaFoldDB" id="A0A4R6ZID5"/>
<dbReference type="EMBL" id="SNZJ01000014">
    <property type="protein sequence ID" value="TDR52040.1"/>
    <property type="molecule type" value="Genomic_DNA"/>
</dbReference>
<gene>
    <name evidence="2" type="ORF">DFP85_11413</name>
</gene>
<dbReference type="Proteomes" id="UP000295212">
    <property type="component" value="Unassembled WGS sequence"/>
</dbReference>
<proteinExistence type="predicted"/>